<evidence type="ECO:0000313" key="2">
    <source>
        <dbReference type="EMBL" id="MBX16334.1"/>
    </source>
</evidence>
<keyword evidence="1" id="KW-1133">Transmembrane helix</keyword>
<keyword evidence="1" id="KW-0812">Transmembrane</keyword>
<accession>A0A2P2LED4</accession>
<sequence>MSLILSFINTFVFRRATIILTLSFCVLIFAEIIPLGL</sequence>
<dbReference type="EMBL" id="GGEC01035850">
    <property type="protein sequence ID" value="MBX16334.1"/>
    <property type="molecule type" value="Transcribed_RNA"/>
</dbReference>
<protein>
    <submittedName>
        <fullName evidence="2">Type I inositol polyphosphate 5-phosphatase 2 isoform X1</fullName>
    </submittedName>
</protein>
<keyword evidence="1" id="KW-0472">Membrane</keyword>
<name>A0A2P2LED4_RHIMU</name>
<reference evidence="2" key="1">
    <citation type="submission" date="2018-02" db="EMBL/GenBank/DDBJ databases">
        <title>Rhizophora mucronata_Transcriptome.</title>
        <authorList>
            <person name="Meera S.P."/>
            <person name="Sreeshan A."/>
            <person name="Augustine A."/>
        </authorList>
    </citation>
    <scope>NUCLEOTIDE SEQUENCE</scope>
    <source>
        <tissue evidence="2">Leaf</tissue>
    </source>
</reference>
<evidence type="ECO:0000256" key="1">
    <source>
        <dbReference type="SAM" id="Phobius"/>
    </source>
</evidence>
<feature type="transmembrane region" description="Helical" evidence="1">
    <location>
        <begin position="12"/>
        <end position="33"/>
    </location>
</feature>
<proteinExistence type="predicted"/>
<dbReference type="AlphaFoldDB" id="A0A2P2LED4"/>
<organism evidence="2">
    <name type="scientific">Rhizophora mucronata</name>
    <name type="common">Asiatic mangrove</name>
    <dbReference type="NCBI Taxonomy" id="61149"/>
    <lineage>
        <taxon>Eukaryota</taxon>
        <taxon>Viridiplantae</taxon>
        <taxon>Streptophyta</taxon>
        <taxon>Embryophyta</taxon>
        <taxon>Tracheophyta</taxon>
        <taxon>Spermatophyta</taxon>
        <taxon>Magnoliopsida</taxon>
        <taxon>eudicotyledons</taxon>
        <taxon>Gunneridae</taxon>
        <taxon>Pentapetalae</taxon>
        <taxon>rosids</taxon>
        <taxon>fabids</taxon>
        <taxon>Malpighiales</taxon>
        <taxon>Rhizophoraceae</taxon>
        <taxon>Rhizophora</taxon>
    </lineage>
</organism>